<evidence type="ECO:0000256" key="1">
    <source>
        <dbReference type="SAM" id="MobiDB-lite"/>
    </source>
</evidence>
<dbReference type="AlphaFoldDB" id="A0A1B7NK00"/>
<dbReference type="EMBL" id="LGUA01003693">
    <property type="protein sequence ID" value="OAX77006.1"/>
    <property type="molecule type" value="Genomic_DNA"/>
</dbReference>
<organism evidence="2 3">
    <name type="scientific">Emergomyces africanus</name>
    <dbReference type="NCBI Taxonomy" id="1955775"/>
    <lineage>
        <taxon>Eukaryota</taxon>
        <taxon>Fungi</taxon>
        <taxon>Dikarya</taxon>
        <taxon>Ascomycota</taxon>
        <taxon>Pezizomycotina</taxon>
        <taxon>Eurotiomycetes</taxon>
        <taxon>Eurotiomycetidae</taxon>
        <taxon>Onygenales</taxon>
        <taxon>Ajellomycetaceae</taxon>
        <taxon>Emergomyces</taxon>
    </lineage>
</organism>
<protein>
    <submittedName>
        <fullName evidence="2">Uncharacterized protein</fullName>
    </submittedName>
</protein>
<reference evidence="2 3" key="1">
    <citation type="submission" date="2015-07" db="EMBL/GenBank/DDBJ databases">
        <title>Emmonsia species relationships and genome sequence.</title>
        <authorList>
            <person name="Cuomo C.A."/>
            <person name="Schwartz I.S."/>
            <person name="Kenyon C."/>
            <person name="de Hoog G.S."/>
            <person name="Govender N.P."/>
            <person name="Botha A."/>
            <person name="Moreno L."/>
            <person name="de Vries M."/>
            <person name="Munoz J.F."/>
            <person name="Stielow J.B."/>
        </authorList>
    </citation>
    <scope>NUCLEOTIDE SEQUENCE [LARGE SCALE GENOMIC DNA]</scope>
    <source>
        <strain evidence="2 3">CBS 136260</strain>
    </source>
</reference>
<accession>A0A1B7NK00</accession>
<feature type="non-terminal residue" evidence="2">
    <location>
        <position position="229"/>
    </location>
</feature>
<sequence length="229" mass="24759">MSAQSTLAGGQSFAHTHLPTASPSSSPSVHQFDYGTAIDPALEGVASPNTGTQNTSEGGQTPASTTMYGAENLELKPVKVVDLLSVRGHRSPPPPELTTIPAPRLEEIKLVYISYAVAIDKFLECNWFEMKGMIHLLANPRLLSYYSALLDGFNDRNIHDPAVLARVESLEACVIWETLTLTRVARSKEPDTNGNATGTNTTDVELLYAVKRLAVFEALITGSYLDTNP</sequence>
<feature type="compositionally biased region" description="Polar residues" evidence="1">
    <location>
        <begin position="19"/>
        <end position="29"/>
    </location>
</feature>
<keyword evidence="3" id="KW-1185">Reference proteome</keyword>
<feature type="region of interest" description="Disordered" evidence="1">
    <location>
        <begin position="1"/>
        <end position="65"/>
    </location>
</feature>
<dbReference type="OrthoDB" id="5375558at2759"/>
<evidence type="ECO:0000313" key="2">
    <source>
        <dbReference type="EMBL" id="OAX77006.1"/>
    </source>
</evidence>
<gene>
    <name evidence="2" type="ORF">ACJ72_08700</name>
</gene>
<dbReference type="STRING" id="1658172.A0A1B7NK00"/>
<dbReference type="Proteomes" id="UP000091918">
    <property type="component" value="Unassembled WGS sequence"/>
</dbReference>
<comment type="caution">
    <text evidence="2">The sequence shown here is derived from an EMBL/GenBank/DDBJ whole genome shotgun (WGS) entry which is preliminary data.</text>
</comment>
<name>A0A1B7NK00_9EURO</name>
<feature type="compositionally biased region" description="Polar residues" evidence="1">
    <location>
        <begin position="47"/>
        <end position="65"/>
    </location>
</feature>
<proteinExistence type="predicted"/>
<evidence type="ECO:0000313" key="3">
    <source>
        <dbReference type="Proteomes" id="UP000091918"/>
    </source>
</evidence>